<evidence type="ECO:0000256" key="12">
    <source>
        <dbReference type="PROSITE-ProRule" id="PRU00192"/>
    </source>
</evidence>
<dbReference type="InParanoid" id="T1ELR6"/>
<dbReference type="AlphaFoldDB" id="T1ELR6"/>
<dbReference type="STRING" id="6412.T1ELR6"/>
<accession>T1ELR6</accession>
<dbReference type="FunFam" id="2.30.30.40:FF:000014">
    <property type="entry name" value="Kinase C and casein kinase substrate in neurons protein"/>
    <property type="match status" value="1"/>
</dbReference>
<comment type="function">
    <text evidence="10">Plays a role in endocytosis and regulates internalization of plasma membrane proteins. Overexpression impairs internalization of SLC2A1/GLUT1 and TRPV4 and increases the levels of SLC2A1/GLUT1 and TRPV4 at the cell membrane. Inhibits the TRPV4 calcium channel activity.</text>
</comment>
<dbReference type="PROSITE" id="PS50002">
    <property type="entry name" value="SH3"/>
    <property type="match status" value="1"/>
</dbReference>
<dbReference type="SUPFAM" id="SSF50044">
    <property type="entry name" value="SH3-domain"/>
    <property type="match status" value="1"/>
</dbReference>
<dbReference type="GO" id="GO:0005768">
    <property type="term" value="C:endosome"/>
    <property type="evidence" value="ECO:0000318"/>
    <property type="project" value="GO_Central"/>
</dbReference>
<keyword evidence="5" id="KW-1003">Cell membrane</keyword>
<dbReference type="PANTHER" id="PTHR23065:SF11">
    <property type="entry name" value="SYNDAPIN, ISOFORM C"/>
    <property type="match status" value="1"/>
</dbReference>
<dbReference type="PANTHER" id="PTHR23065">
    <property type="entry name" value="PROLINE-SERINE-THREONINE PHOSPHATASE INTERACTING PROTEIN 1"/>
    <property type="match status" value="1"/>
</dbReference>
<dbReference type="CDD" id="cd07655">
    <property type="entry name" value="F-BAR_PACSIN"/>
    <property type="match status" value="1"/>
</dbReference>
<dbReference type="EnsemblMetazoa" id="HelroT156082">
    <property type="protein sequence ID" value="HelroP156082"/>
    <property type="gene ID" value="HelroG156082"/>
</dbReference>
<evidence type="ECO:0000259" key="16">
    <source>
        <dbReference type="PROSITE" id="PS51741"/>
    </source>
</evidence>
<evidence type="ECO:0000256" key="14">
    <source>
        <dbReference type="SAM" id="Coils"/>
    </source>
</evidence>
<dbReference type="Gene3D" id="2.30.30.40">
    <property type="entry name" value="SH3 Domains"/>
    <property type="match status" value="1"/>
</dbReference>
<feature type="coiled-coil region" evidence="14">
    <location>
        <begin position="168"/>
        <end position="205"/>
    </location>
</feature>
<gene>
    <name evidence="18" type="primary">20197516</name>
    <name evidence="17" type="ORF">HELRODRAFT_156082</name>
</gene>
<evidence type="ECO:0000256" key="4">
    <source>
        <dbReference type="ARBA" id="ARBA00022443"/>
    </source>
</evidence>
<evidence type="ECO:0000256" key="3">
    <source>
        <dbReference type="ARBA" id="ARBA00004496"/>
    </source>
</evidence>
<dbReference type="GO" id="GO:0005737">
    <property type="term" value="C:cytoplasm"/>
    <property type="evidence" value="ECO:0000318"/>
    <property type="project" value="GO_Central"/>
</dbReference>
<dbReference type="InterPro" id="IPR001452">
    <property type="entry name" value="SH3_domain"/>
</dbReference>
<dbReference type="SMART" id="SM00326">
    <property type="entry name" value="SH3"/>
    <property type="match status" value="1"/>
</dbReference>
<evidence type="ECO:0000256" key="6">
    <source>
        <dbReference type="ARBA" id="ARBA00022490"/>
    </source>
</evidence>
<name>T1ELR6_HELRO</name>
<dbReference type="PROSITE" id="PS51741">
    <property type="entry name" value="F_BAR"/>
    <property type="match status" value="1"/>
</dbReference>
<dbReference type="InterPro" id="IPR036028">
    <property type="entry name" value="SH3-like_dom_sf"/>
</dbReference>
<dbReference type="CTD" id="20197516"/>
<reference evidence="17 19" key="2">
    <citation type="journal article" date="2013" name="Nature">
        <title>Insights into bilaterian evolution from three spiralian genomes.</title>
        <authorList>
            <person name="Simakov O."/>
            <person name="Marletaz F."/>
            <person name="Cho S.J."/>
            <person name="Edsinger-Gonzales E."/>
            <person name="Havlak P."/>
            <person name="Hellsten U."/>
            <person name="Kuo D.H."/>
            <person name="Larsson T."/>
            <person name="Lv J."/>
            <person name="Arendt D."/>
            <person name="Savage R."/>
            <person name="Osoegawa K."/>
            <person name="de Jong P."/>
            <person name="Grimwood J."/>
            <person name="Chapman J.A."/>
            <person name="Shapiro H."/>
            <person name="Aerts A."/>
            <person name="Otillar R.P."/>
            <person name="Terry A.Y."/>
            <person name="Boore J.L."/>
            <person name="Grigoriev I.V."/>
            <person name="Lindberg D.R."/>
            <person name="Seaver E.C."/>
            <person name="Weisblat D.A."/>
            <person name="Putnam N.H."/>
            <person name="Rokhsar D.S."/>
        </authorList>
    </citation>
    <scope>NUCLEOTIDE SEQUENCE</scope>
</reference>
<dbReference type="SMART" id="SM00055">
    <property type="entry name" value="FCH"/>
    <property type="match status" value="1"/>
</dbReference>
<feature type="domain" description="SH3" evidence="15">
    <location>
        <begin position="373"/>
        <end position="433"/>
    </location>
</feature>
<evidence type="ECO:0000259" key="15">
    <source>
        <dbReference type="PROSITE" id="PS50002"/>
    </source>
</evidence>
<comment type="subcellular location">
    <subcellularLocation>
        <location evidence="2">Cell membrane</location>
    </subcellularLocation>
    <subcellularLocation>
        <location evidence="3">Cytoplasm</location>
    </subcellularLocation>
    <subcellularLocation>
        <location evidence="1">Endomembrane system</location>
        <topology evidence="1">Peripheral membrane protein</topology>
    </subcellularLocation>
</comment>
<dbReference type="GO" id="GO:0097320">
    <property type="term" value="P:plasma membrane tubulation"/>
    <property type="evidence" value="ECO:0000318"/>
    <property type="project" value="GO_Central"/>
</dbReference>
<dbReference type="InterPro" id="IPR031160">
    <property type="entry name" value="F_BAR_dom"/>
</dbReference>
<dbReference type="KEGG" id="hro:HELRODRAFT_156082"/>
<dbReference type="OrthoDB" id="10255128at2759"/>
<dbReference type="GO" id="GO:0005543">
    <property type="term" value="F:phospholipid binding"/>
    <property type="evidence" value="ECO:0000318"/>
    <property type="project" value="GO_Central"/>
</dbReference>
<dbReference type="GO" id="GO:0007010">
    <property type="term" value="P:cytoskeleton organization"/>
    <property type="evidence" value="ECO:0000318"/>
    <property type="project" value="GO_Central"/>
</dbReference>
<evidence type="ECO:0000256" key="1">
    <source>
        <dbReference type="ARBA" id="ARBA00004184"/>
    </source>
</evidence>
<dbReference type="OMA" id="NCVNERA"/>
<evidence type="ECO:0000313" key="18">
    <source>
        <dbReference type="EnsemblMetazoa" id="HelroP156082"/>
    </source>
</evidence>
<evidence type="ECO:0000256" key="7">
    <source>
        <dbReference type="ARBA" id="ARBA00022553"/>
    </source>
</evidence>
<dbReference type="FunCoup" id="T1ELR6">
    <property type="interactions" value="251"/>
</dbReference>
<dbReference type="Proteomes" id="UP000015101">
    <property type="component" value="Unassembled WGS sequence"/>
</dbReference>
<evidence type="ECO:0000256" key="9">
    <source>
        <dbReference type="ARBA" id="ARBA00023136"/>
    </source>
</evidence>
<dbReference type="RefSeq" id="XP_009028916.1">
    <property type="nucleotide sequence ID" value="XM_009030668.1"/>
</dbReference>
<evidence type="ECO:0000256" key="10">
    <source>
        <dbReference type="ARBA" id="ARBA00055545"/>
    </source>
</evidence>
<keyword evidence="8 13" id="KW-0175">Coiled coil</keyword>
<keyword evidence="4 12" id="KW-0728">SH3 domain</keyword>
<dbReference type="SUPFAM" id="SSF103657">
    <property type="entry name" value="BAR/IMD domain-like"/>
    <property type="match status" value="1"/>
</dbReference>
<evidence type="ECO:0000313" key="19">
    <source>
        <dbReference type="Proteomes" id="UP000015101"/>
    </source>
</evidence>
<keyword evidence="6" id="KW-0963">Cytoplasm</keyword>
<sequence>MSTSDDIPTANSDSFWEVDCYKRTVKRAEDGFTACNDLIKMIQERAEIEKEYAKRLKMWSKRWNEYFDKCSEYGSTKLTLKESLEESDKLASVHLTIRERLNNEISINIKDWRNENYKKQMMVGGCKEAKSFEEDFKRAQKPWSKKLSKVIKCKKDYHNACKLERTAINQETNAKNNTEISLDQLRKLQEKVDRCKKDVIIMKEKYEQALIEINAYNGRYIEDMAEVFQKTQDFEKVRLNFIKGILFKLQSCLDLTKFTEIPIIYNNYTQSVNKLEPEKDLKWWSENHGVEMAMTWPTFEEYITEFHSITSKPTKSADGGVMLTYVQKNDSDPVSSTTSSMTSSSISAMNKNIWQANEKTSASADFSNTNVVKNGVKVKALYDYVSGEKDEISFKAGEVFLKLKNRDEQGWCTGLKDGKVGLYPDHYVEPVIDTLF</sequence>
<dbReference type="HOGENOM" id="CLU_030752_0_0_1"/>
<dbReference type="GO" id="GO:0005886">
    <property type="term" value="C:plasma membrane"/>
    <property type="evidence" value="ECO:0000318"/>
    <property type="project" value="GO_Central"/>
</dbReference>
<dbReference type="Pfam" id="PF00611">
    <property type="entry name" value="FCH"/>
    <property type="match status" value="1"/>
</dbReference>
<dbReference type="EMBL" id="AMQM01001745">
    <property type="status" value="NOT_ANNOTATED_CDS"/>
    <property type="molecule type" value="Genomic_DNA"/>
</dbReference>
<proteinExistence type="predicted"/>
<keyword evidence="19" id="KW-1185">Reference proteome</keyword>
<organism evidence="18 19">
    <name type="scientific">Helobdella robusta</name>
    <name type="common">Californian leech</name>
    <dbReference type="NCBI Taxonomy" id="6412"/>
    <lineage>
        <taxon>Eukaryota</taxon>
        <taxon>Metazoa</taxon>
        <taxon>Spiralia</taxon>
        <taxon>Lophotrochozoa</taxon>
        <taxon>Annelida</taxon>
        <taxon>Clitellata</taxon>
        <taxon>Hirudinea</taxon>
        <taxon>Rhynchobdellida</taxon>
        <taxon>Glossiphoniidae</taxon>
        <taxon>Helobdella</taxon>
    </lineage>
</organism>
<feature type="domain" description="F-BAR" evidence="16">
    <location>
        <begin position="9"/>
        <end position="280"/>
    </location>
</feature>
<evidence type="ECO:0000256" key="11">
    <source>
        <dbReference type="ARBA" id="ARBA00064966"/>
    </source>
</evidence>
<evidence type="ECO:0000256" key="2">
    <source>
        <dbReference type="ARBA" id="ARBA00004236"/>
    </source>
</evidence>
<dbReference type="eggNOG" id="KOG2856">
    <property type="taxonomic scope" value="Eukaryota"/>
</dbReference>
<dbReference type="FunFam" id="1.20.1270.60:FF:000009">
    <property type="entry name" value="Protein kinase C and casein kinase substrate in neurons 2"/>
    <property type="match status" value="1"/>
</dbReference>
<dbReference type="GeneID" id="20197516"/>
<evidence type="ECO:0000256" key="8">
    <source>
        <dbReference type="ARBA" id="ARBA00023054"/>
    </source>
</evidence>
<dbReference type="InterPro" id="IPR027267">
    <property type="entry name" value="AH/BAR_dom_sf"/>
</dbReference>
<evidence type="ECO:0000313" key="17">
    <source>
        <dbReference type="EMBL" id="ESN92589.1"/>
    </source>
</evidence>
<dbReference type="EMBL" id="KB097639">
    <property type="protein sequence ID" value="ESN92589.1"/>
    <property type="molecule type" value="Genomic_DNA"/>
</dbReference>
<reference evidence="18" key="3">
    <citation type="submission" date="2015-06" db="UniProtKB">
        <authorList>
            <consortium name="EnsemblMetazoa"/>
        </authorList>
    </citation>
    <scope>IDENTIFICATION</scope>
</reference>
<dbReference type="Gene3D" id="1.20.1270.60">
    <property type="entry name" value="Arfaptin homology (AH) domain/BAR domain"/>
    <property type="match status" value="1"/>
</dbReference>
<dbReference type="PRINTS" id="PR00452">
    <property type="entry name" value="SH3DOMAIN"/>
</dbReference>
<evidence type="ECO:0000256" key="13">
    <source>
        <dbReference type="PROSITE-ProRule" id="PRU01077"/>
    </source>
</evidence>
<dbReference type="Pfam" id="PF14604">
    <property type="entry name" value="SH3_9"/>
    <property type="match status" value="1"/>
</dbReference>
<comment type="subunit">
    <text evidence="11">Homodimer. May form heterooligomers with other PACSINs. Interacts (via SH3 domain) with DNM1, SYNJ1 and WASL. Interacts with TRPV4.</text>
</comment>
<keyword evidence="9" id="KW-0472">Membrane</keyword>
<protein>
    <recommendedName>
        <fullName evidence="20">SH3 domain-containing protein</fullName>
    </recommendedName>
</protein>
<dbReference type="GO" id="GO:0030100">
    <property type="term" value="P:regulation of endocytosis"/>
    <property type="evidence" value="ECO:0000318"/>
    <property type="project" value="GO_Central"/>
</dbReference>
<dbReference type="InterPro" id="IPR001060">
    <property type="entry name" value="FCH_dom"/>
</dbReference>
<reference evidence="19" key="1">
    <citation type="submission" date="2012-12" db="EMBL/GenBank/DDBJ databases">
        <authorList>
            <person name="Hellsten U."/>
            <person name="Grimwood J."/>
            <person name="Chapman J.A."/>
            <person name="Shapiro H."/>
            <person name="Aerts A."/>
            <person name="Otillar R.P."/>
            <person name="Terry A.Y."/>
            <person name="Boore J.L."/>
            <person name="Simakov O."/>
            <person name="Marletaz F."/>
            <person name="Cho S.-J."/>
            <person name="Edsinger-Gonzales E."/>
            <person name="Havlak P."/>
            <person name="Kuo D.-H."/>
            <person name="Larsson T."/>
            <person name="Lv J."/>
            <person name="Arendt D."/>
            <person name="Savage R."/>
            <person name="Osoegawa K."/>
            <person name="de Jong P."/>
            <person name="Lindberg D.R."/>
            <person name="Seaver E.C."/>
            <person name="Weisblat D.A."/>
            <person name="Putnam N.H."/>
            <person name="Grigoriev I.V."/>
            <person name="Rokhsar D.S."/>
        </authorList>
    </citation>
    <scope>NUCLEOTIDE SEQUENCE</scope>
</reference>
<keyword evidence="7" id="KW-0597">Phosphoprotein</keyword>
<evidence type="ECO:0000256" key="5">
    <source>
        <dbReference type="ARBA" id="ARBA00022475"/>
    </source>
</evidence>
<evidence type="ECO:0008006" key="20">
    <source>
        <dbReference type="Google" id="ProtNLM"/>
    </source>
</evidence>